<dbReference type="InterPro" id="IPR036396">
    <property type="entry name" value="Cyt_P450_sf"/>
</dbReference>
<accession>A0A074SIH5</accession>
<dbReference type="Gene3D" id="1.10.630.10">
    <property type="entry name" value="Cytochrome P450"/>
    <property type="match status" value="1"/>
</dbReference>
<proteinExistence type="inferred from homology"/>
<dbReference type="InterPro" id="IPR017972">
    <property type="entry name" value="Cyt_P450_CS"/>
</dbReference>
<comment type="similarity">
    <text evidence="3 10">Belongs to the cytochrome P450 family.</text>
</comment>
<feature type="binding site" description="axial binding residue" evidence="9">
    <location>
        <position position="441"/>
    </location>
    <ligand>
        <name>heme</name>
        <dbReference type="ChEBI" id="CHEBI:30413"/>
    </ligand>
    <ligandPart>
        <name>Fe</name>
        <dbReference type="ChEBI" id="CHEBI:18248"/>
    </ligandPart>
</feature>
<dbReference type="PANTHER" id="PTHR46300:SF7">
    <property type="entry name" value="P450, PUTATIVE (EUROFUNG)-RELATED"/>
    <property type="match status" value="1"/>
</dbReference>
<dbReference type="GO" id="GO:0020037">
    <property type="term" value="F:heme binding"/>
    <property type="evidence" value="ECO:0007669"/>
    <property type="project" value="InterPro"/>
</dbReference>
<dbReference type="OrthoDB" id="3945418at2759"/>
<comment type="pathway">
    <text evidence="2">Secondary metabolite biosynthesis.</text>
</comment>
<dbReference type="Pfam" id="PF00067">
    <property type="entry name" value="p450"/>
    <property type="match status" value="1"/>
</dbReference>
<dbReference type="PANTHER" id="PTHR46300">
    <property type="entry name" value="P450, PUTATIVE (EUROFUNG)-RELATED-RELATED"/>
    <property type="match status" value="1"/>
</dbReference>
<evidence type="ECO:0000256" key="9">
    <source>
        <dbReference type="PIRSR" id="PIRSR602401-1"/>
    </source>
</evidence>
<dbReference type="PROSITE" id="PS00086">
    <property type="entry name" value="CYTOCHROME_P450"/>
    <property type="match status" value="1"/>
</dbReference>
<evidence type="ECO:0000256" key="3">
    <source>
        <dbReference type="ARBA" id="ARBA00010617"/>
    </source>
</evidence>
<dbReference type="InterPro" id="IPR001128">
    <property type="entry name" value="Cyt_P450"/>
</dbReference>
<gene>
    <name evidence="11" type="ORF">V565_093490</name>
</gene>
<keyword evidence="8 10" id="KW-0503">Monooxygenase</keyword>
<keyword evidence="7 9" id="KW-0408">Iron</keyword>
<evidence type="ECO:0000256" key="2">
    <source>
        <dbReference type="ARBA" id="ARBA00005179"/>
    </source>
</evidence>
<reference evidence="11 12" key="1">
    <citation type="submission" date="2013-12" db="EMBL/GenBank/DDBJ databases">
        <authorList>
            <person name="Cubeta M."/>
            <person name="Pakala S."/>
            <person name="Fedorova N."/>
            <person name="Thomas E."/>
            <person name="Dean R."/>
            <person name="Jabaji S."/>
            <person name="Neate S."/>
            <person name="Toda T."/>
            <person name="Tavantzis S."/>
            <person name="Vilgalys R."/>
            <person name="Bharathan N."/>
            <person name="Pakala S."/>
            <person name="Losada L.S."/>
            <person name="Zafar N."/>
            <person name="Nierman W."/>
        </authorList>
    </citation>
    <scope>NUCLEOTIDE SEQUENCE [LARGE SCALE GENOMIC DNA]</scope>
    <source>
        <strain evidence="11 12">123E</strain>
    </source>
</reference>
<dbReference type="CDD" id="cd11065">
    <property type="entry name" value="CYP64-like"/>
    <property type="match status" value="1"/>
</dbReference>
<evidence type="ECO:0000313" key="12">
    <source>
        <dbReference type="Proteomes" id="UP000027456"/>
    </source>
</evidence>
<dbReference type="PRINTS" id="PR00463">
    <property type="entry name" value="EP450I"/>
</dbReference>
<evidence type="ECO:0000256" key="8">
    <source>
        <dbReference type="ARBA" id="ARBA00023033"/>
    </source>
</evidence>
<dbReference type="AlphaFoldDB" id="A0A074SIH5"/>
<organism evidence="11 12">
    <name type="scientific">Rhizoctonia solani 123E</name>
    <dbReference type="NCBI Taxonomy" id="1423351"/>
    <lineage>
        <taxon>Eukaryota</taxon>
        <taxon>Fungi</taxon>
        <taxon>Dikarya</taxon>
        <taxon>Basidiomycota</taxon>
        <taxon>Agaricomycotina</taxon>
        <taxon>Agaricomycetes</taxon>
        <taxon>Cantharellales</taxon>
        <taxon>Ceratobasidiaceae</taxon>
        <taxon>Rhizoctonia</taxon>
    </lineage>
</organism>
<dbReference type="Proteomes" id="UP000027456">
    <property type="component" value="Unassembled WGS sequence"/>
</dbReference>
<evidence type="ECO:0000256" key="1">
    <source>
        <dbReference type="ARBA" id="ARBA00001971"/>
    </source>
</evidence>
<keyword evidence="12" id="KW-1185">Reference proteome</keyword>
<comment type="caution">
    <text evidence="11">The sequence shown here is derived from an EMBL/GenBank/DDBJ whole genome shotgun (WGS) entry which is preliminary data.</text>
</comment>
<evidence type="ECO:0000256" key="5">
    <source>
        <dbReference type="ARBA" id="ARBA00022723"/>
    </source>
</evidence>
<evidence type="ECO:0000256" key="7">
    <source>
        <dbReference type="ARBA" id="ARBA00023004"/>
    </source>
</evidence>
<sequence length="513" mass="57883">MSDGSIVTYAALTVSALGLAWHVSRRKVVNPPSPISWPLIGNMLSMTPGPEYLTYKRIGDELNSDIIFLELLGNKIIVLNSMKAATELLEQRSALYSDRICPPVLKDPELFDWSGSTGMLGYNDVWRHHRRMISKFLGSRESAQFYRIQERQTRSLLRNLIDTTSQAKPFEDVKQIFLLSMASTMFELIYGYRLQSKDDPFFQGFQEILEHGMDVIMFTNFYVNLFPALSWIPDWVPGAGWKRTIRGWRDHKARAAIAPLEWVKAQVHAGTAQPSLLGALLEEDLPSGLTLEERDDRLKEMGLALYGGGTESSAGILMSFVAAMVSNPEAQVKAQLELDTVLGSCTLPTMADRERLPYLNSLISEVMRWRPALPTALPHVCLEDDKYRGYDILKGTIVFGNVWSMSRDETVYPSPETFDPERFADSQLPQVPVFGWGRRRCPGASFGEASVFVAIASLLATFTFSHTGDRNIDTKLENTTNALFLELKPFEFKLHLRSKAHEELIHKSYEADQ</sequence>
<evidence type="ECO:0000313" key="11">
    <source>
        <dbReference type="EMBL" id="KEP49762.1"/>
    </source>
</evidence>
<comment type="cofactor">
    <cofactor evidence="1 9">
        <name>heme</name>
        <dbReference type="ChEBI" id="CHEBI:30413"/>
    </cofactor>
</comment>
<keyword evidence="4 9" id="KW-0349">Heme</keyword>
<dbReference type="SUPFAM" id="SSF48264">
    <property type="entry name" value="Cytochrome P450"/>
    <property type="match status" value="1"/>
</dbReference>
<name>A0A074SIH5_9AGAM</name>
<protein>
    <submittedName>
        <fullName evidence="11">Cytochrome P450 family protein</fullName>
    </submittedName>
</protein>
<keyword evidence="5 9" id="KW-0479">Metal-binding</keyword>
<dbReference type="InterPro" id="IPR002401">
    <property type="entry name" value="Cyt_P450_E_grp-I"/>
</dbReference>
<evidence type="ECO:0000256" key="4">
    <source>
        <dbReference type="ARBA" id="ARBA00022617"/>
    </source>
</evidence>
<dbReference type="GO" id="GO:0004497">
    <property type="term" value="F:monooxygenase activity"/>
    <property type="evidence" value="ECO:0007669"/>
    <property type="project" value="UniProtKB-KW"/>
</dbReference>
<dbReference type="InterPro" id="IPR050364">
    <property type="entry name" value="Cytochrome_P450_fung"/>
</dbReference>
<dbReference type="HOGENOM" id="CLU_001570_2_3_1"/>
<dbReference type="STRING" id="1423351.A0A074SIH5"/>
<evidence type="ECO:0000256" key="10">
    <source>
        <dbReference type="RuleBase" id="RU000461"/>
    </source>
</evidence>
<dbReference type="EMBL" id="AZST01000324">
    <property type="protein sequence ID" value="KEP49762.1"/>
    <property type="molecule type" value="Genomic_DNA"/>
</dbReference>
<dbReference type="GO" id="GO:0016705">
    <property type="term" value="F:oxidoreductase activity, acting on paired donors, with incorporation or reduction of molecular oxygen"/>
    <property type="evidence" value="ECO:0007669"/>
    <property type="project" value="InterPro"/>
</dbReference>
<evidence type="ECO:0000256" key="6">
    <source>
        <dbReference type="ARBA" id="ARBA00023002"/>
    </source>
</evidence>
<dbReference type="GO" id="GO:0005506">
    <property type="term" value="F:iron ion binding"/>
    <property type="evidence" value="ECO:0007669"/>
    <property type="project" value="InterPro"/>
</dbReference>
<keyword evidence="6 10" id="KW-0560">Oxidoreductase</keyword>